<organism evidence="3 4">
    <name type="scientific">Corynebacterium glyciniphilum AJ 3170</name>
    <dbReference type="NCBI Taxonomy" id="1404245"/>
    <lineage>
        <taxon>Bacteria</taxon>
        <taxon>Bacillati</taxon>
        <taxon>Actinomycetota</taxon>
        <taxon>Actinomycetes</taxon>
        <taxon>Mycobacteriales</taxon>
        <taxon>Corynebacteriaceae</taxon>
        <taxon>Corynebacterium</taxon>
    </lineage>
</organism>
<dbReference type="Proteomes" id="UP000023703">
    <property type="component" value="Chromosome"/>
</dbReference>
<evidence type="ECO:0000313" key="4">
    <source>
        <dbReference type="Proteomes" id="UP000023703"/>
    </source>
</evidence>
<dbReference type="EMBL" id="CP006842">
    <property type="protein sequence ID" value="AHW62507.1"/>
    <property type="molecule type" value="Genomic_DNA"/>
</dbReference>
<keyword evidence="2" id="KW-0732">Signal</keyword>
<feature type="compositionally biased region" description="Polar residues" evidence="1">
    <location>
        <begin position="68"/>
        <end position="82"/>
    </location>
</feature>
<dbReference type="PROSITE" id="PS51257">
    <property type="entry name" value="PROKAR_LIPOPROTEIN"/>
    <property type="match status" value="1"/>
</dbReference>
<dbReference type="HOGENOM" id="CLU_1472844_0_0_11"/>
<proteinExistence type="predicted"/>
<dbReference type="STRING" id="1404245.CGLY_00295"/>
<accession>X5DPC0</accession>
<protein>
    <submittedName>
        <fullName evidence="3">Putative secreted protein</fullName>
    </submittedName>
</protein>
<dbReference type="AlphaFoldDB" id="X5DPC0"/>
<gene>
    <name evidence="3" type="ORF">CGLY_00295</name>
</gene>
<evidence type="ECO:0000256" key="1">
    <source>
        <dbReference type="SAM" id="MobiDB-lite"/>
    </source>
</evidence>
<sequence>MNRRRAAVTTALAAVLTLGTLSACSDDSDTADTADTTTGTVAPETVTETVTTDASETSETDVPEGHITVSTSGSGPTAITTEDTPEGETYGTSGTLVVGPGSCFALKEFGNRGGDNTPRPLVLPVDSEYVTQGGRPSVTLPDKDTVYVGENMDVDVVSMQLSELDGLPDACARGASRTGLVVN</sequence>
<evidence type="ECO:0000256" key="2">
    <source>
        <dbReference type="SAM" id="SignalP"/>
    </source>
</evidence>
<dbReference type="OrthoDB" id="5149147at2"/>
<dbReference type="eggNOG" id="ENOG5032DU8">
    <property type="taxonomic scope" value="Bacteria"/>
</dbReference>
<feature type="chain" id="PRO_5038682116" evidence="2">
    <location>
        <begin position="26"/>
        <end position="183"/>
    </location>
</feature>
<reference evidence="3 4" key="1">
    <citation type="journal article" date="2015" name="Int. J. Syst. Evol. Microbiol.">
        <title>Revisiting Corynebacterium glyciniphilum (ex Kubota et al., 1972) sp. nov., nom. rev., isolated from putrefied banana.</title>
        <authorList>
            <person name="Al-Dilaimi A."/>
            <person name="Bednarz H."/>
            <person name="Lomker A."/>
            <person name="Niehaus K."/>
            <person name="Kalinowski J."/>
            <person name="Ruckert C."/>
        </authorList>
    </citation>
    <scope>NUCLEOTIDE SEQUENCE [LARGE SCALE GENOMIC DNA]</scope>
    <source>
        <strain evidence="3">AJ 3170</strain>
    </source>
</reference>
<dbReference type="KEGG" id="cgy:CGLY_00295"/>
<feature type="region of interest" description="Disordered" evidence="1">
    <location>
        <begin position="23"/>
        <end position="91"/>
    </location>
</feature>
<feature type="signal peptide" evidence="2">
    <location>
        <begin position="1"/>
        <end position="25"/>
    </location>
</feature>
<dbReference type="RefSeq" id="WP_038544969.1">
    <property type="nucleotide sequence ID" value="NZ_CP006842.1"/>
</dbReference>
<feature type="compositionally biased region" description="Low complexity" evidence="1">
    <location>
        <begin position="33"/>
        <end position="55"/>
    </location>
</feature>
<keyword evidence="4" id="KW-1185">Reference proteome</keyword>
<name>X5DPC0_9CORY</name>
<evidence type="ECO:0000313" key="3">
    <source>
        <dbReference type="EMBL" id="AHW62507.1"/>
    </source>
</evidence>